<comment type="similarity">
    <text evidence="8">Belongs to the MurCDEF family. MurF subfamily.</text>
</comment>
<comment type="similarity">
    <text evidence="1 7">Belongs to the MurCDEF family. MurE subfamily.</text>
</comment>
<feature type="domain" description="Mur ligase N-terminal catalytic" evidence="12">
    <location>
        <begin position="27"/>
        <end position="105"/>
    </location>
</feature>
<feature type="region of interest" description="Disordered" evidence="11">
    <location>
        <begin position="626"/>
        <end position="657"/>
    </location>
</feature>
<feature type="domain" description="Mur ligase central" evidence="14">
    <location>
        <begin position="871"/>
        <end position="1058"/>
    </location>
</feature>
<feature type="compositionally biased region" description="Acidic residues" evidence="11">
    <location>
        <begin position="637"/>
        <end position="657"/>
    </location>
</feature>
<feature type="domain" description="Mur ligase C-terminal" evidence="13">
    <location>
        <begin position="1100"/>
        <end position="1210"/>
    </location>
</feature>
<dbReference type="HAMAP" id="MF_00208">
    <property type="entry name" value="MurE"/>
    <property type="match status" value="1"/>
</dbReference>
<feature type="binding site" evidence="7">
    <location>
        <position position="391"/>
    </location>
    <ligand>
        <name>meso-2,6-diaminopimelate</name>
        <dbReference type="ChEBI" id="CHEBI:57791"/>
    </ligand>
</feature>
<keyword evidence="5 8" id="KW-0131">Cell cycle</keyword>
<feature type="region of interest" description="Disordered" evidence="11">
    <location>
        <begin position="675"/>
        <end position="724"/>
    </location>
</feature>
<dbReference type="SUPFAM" id="SSF53244">
    <property type="entry name" value="MurD-like peptide ligases, peptide-binding domain"/>
    <property type="match status" value="2"/>
</dbReference>
<dbReference type="PANTHER" id="PTHR23135">
    <property type="entry name" value="MUR LIGASE FAMILY MEMBER"/>
    <property type="match status" value="1"/>
</dbReference>
<keyword evidence="7" id="KW-0460">Magnesium</keyword>
<dbReference type="NCBIfam" id="NF010693">
    <property type="entry name" value="PRK14093.1"/>
    <property type="match status" value="1"/>
</dbReference>
<keyword evidence="8" id="KW-0547">Nucleotide-binding</keyword>
<evidence type="ECO:0000256" key="11">
    <source>
        <dbReference type="SAM" id="MobiDB-lite"/>
    </source>
</evidence>
<keyword evidence="4 8" id="KW-0573">Peptidoglycan synthesis</keyword>
<dbReference type="SUPFAM" id="SSF63418">
    <property type="entry name" value="MurE/MurF N-terminal domain"/>
    <property type="match status" value="2"/>
</dbReference>
<comment type="subcellular location">
    <subcellularLocation>
        <location evidence="8 9">Cytoplasm</location>
    </subcellularLocation>
</comment>
<feature type="domain" description="Mur ligase C-terminal" evidence="13">
    <location>
        <begin position="341"/>
        <end position="465"/>
    </location>
</feature>
<dbReference type="PANTHER" id="PTHR23135:SF4">
    <property type="entry name" value="UDP-N-ACETYLMURAMOYL-L-ALANYL-D-GLUTAMATE--2,6-DIAMINOPIMELATE LIGASE MURE HOMOLOG, CHLOROPLASTIC"/>
    <property type="match status" value="1"/>
</dbReference>
<dbReference type="InterPro" id="IPR013221">
    <property type="entry name" value="Mur_ligase_cen"/>
</dbReference>
<evidence type="ECO:0000256" key="1">
    <source>
        <dbReference type="ARBA" id="ARBA00005898"/>
    </source>
</evidence>
<feature type="binding site" evidence="7">
    <location>
        <begin position="160"/>
        <end position="161"/>
    </location>
    <ligand>
        <name>UDP-N-acetyl-alpha-D-muramoyl-L-alanyl-D-glutamate</name>
        <dbReference type="ChEBI" id="CHEBI:83900"/>
    </ligand>
</feature>
<comment type="cofactor">
    <cofactor evidence="7">
        <name>Mg(2+)</name>
        <dbReference type="ChEBI" id="CHEBI:18420"/>
    </cofactor>
</comment>
<evidence type="ECO:0000256" key="3">
    <source>
        <dbReference type="ARBA" id="ARBA00022960"/>
    </source>
</evidence>
<dbReference type="NCBIfam" id="TIGR01085">
    <property type="entry name" value="murE"/>
    <property type="match status" value="1"/>
</dbReference>
<keyword evidence="8" id="KW-0963">Cytoplasm</keyword>
<feature type="binding site" evidence="7">
    <location>
        <position position="187"/>
    </location>
    <ligand>
        <name>UDP-N-acetyl-alpha-D-muramoyl-L-alanyl-D-glutamate</name>
        <dbReference type="ChEBI" id="CHEBI:83900"/>
    </ligand>
</feature>
<dbReference type="Pfam" id="PF01225">
    <property type="entry name" value="Mur_ligase"/>
    <property type="match status" value="2"/>
</dbReference>
<feature type="domain" description="Mur ligase central" evidence="14">
    <location>
        <begin position="116"/>
        <end position="319"/>
    </location>
</feature>
<dbReference type="InterPro" id="IPR036565">
    <property type="entry name" value="Mur-like_cat_sf"/>
</dbReference>
<feature type="short sequence motif" description="Meso-diaminopimelate recognition motif" evidence="7">
    <location>
        <begin position="415"/>
        <end position="418"/>
    </location>
</feature>
<dbReference type="RefSeq" id="WP_093518023.1">
    <property type="nucleotide sequence ID" value="NZ_FOSK01000003.1"/>
</dbReference>
<dbReference type="HAMAP" id="MF_02019">
    <property type="entry name" value="MurF"/>
    <property type="match status" value="1"/>
</dbReference>
<dbReference type="Gene3D" id="3.40.1190.10">
    <property type="entry name" value="Mur-like, catalytic domain"/>
    <property type="match status" value="2"/>
</dbReference>
<name>A0A1I3XQ10_9HYPH</name>
<dbReference type="InterPro" id="IPR005761">
    <property type="entry name" value="UDP-N-AcMur-Glu-dNH2Pim_ligase"/>
</dbReference>
<evidence type="ECO:0000256" key="9">
    <source>
        <dbReference type="RuleBase" id="RU004135"/>
    </source>
</evidence>
<gene>
    <name evidence="8" type="primary">murF</name>
    <name evidence="7" type="synonym">murE</name>
    <name evidence="15" type="ORF">SAMN04488518_10376</name>
</gene>
<feature type="domain" description="Mur ligase N-terminal catalytic" evidence="12">
    <location>
        <begin position="786"/>
        <end position="852"/>
    </location>
</feature>
<feature type="binding site" evidence="7">
    <location>
        <begin position="118"/>
        <end position="124"/>
    </location>
    <ligand>
        <name>ATP</name>
        <dbReference type="ChEBI" id="CHEBI:30616"/>
    </ligand>
</feature>
<evidence type="ECO:0000259" key="14">
    <source>
        <dbReference type="Pfam" id="PF08245"/>
    </source>
</evidence>
<dbReference type="InterPro" id="IPR004101">
    <property type="entry name" value="Mur_ligase_C"/>
</dbReference>
<reference evidence="15 16" key="1">
    <citation type="submission" date="2016-10" db="EMBL/GenBank/DDBJ databases">
        <authorList>
            <person name="Varghese N."/>
            <person name="Submissions S."/>
        </authorList>
    </citation>
    <scope>NUCLEOTIDE SEQUENCE [LARGE SCALE GENOMIC DNA]</scope>
    <source>
        <strain evidence="15 16">DSM 16392</strain>
    </source>
</reference>
<dbReference type="Proteomes" id="UP000199598">
    <property type="component" value="Unassembled WGS sequence"/>
</dbReference>
<dbReference type="Pfam" id="PF08245">
    <property type="entry name" value="Mur_ligase_M"/>
    <property type="match status" value="2"/>
</dbReference>
<keyword evidence="8" id="KW-0067">ATP-binding</keyword>
<comment type="function">
    <text evidence="7">Catalyzes the addition of meso-diaminopimelic acid to the nucleotide precursor UDP-N-acetylmuramoyl-L-alanyl-D-glutamate (UMAG) in the biosynthesis of bacterial cell-wall peptidoglycan.</text>
</comment>
<dbReference type="NCBIfam" id="NF001126">
    <property type="entry name" value="PRK00139.1-4"/>
    <property type="match status" value="1"/>
</dbReference>
<keyword evidence="3 8" id="KW-0133">Cell shape</keyword>
<comment type="catalytic activity">
    <reaction evidence="7">
        <text>UDP-N-acetyl-alpha-D-muramoyl-L-alanyl-D-glutamate + meso-2,6-diaminopimelate + ATP = UDP-N-acetyl-alpha-D-muramoyl-L-alanyl-gamma-D-glutamyl-meso-2,6-diaminopimelate + ADP + phosphate + H(+)</text>
        <dbReference type="Rhea" id="RHEA:23676"/>
        <dbReference type="ChEBI" id="CHEBI:15378"/>
        <dbReference type="ChEBI" id="CHEBI:30616"/>
        <dbReference type="ChEBI" id="CHEBI:43474"/>
        <dbReference type="ChEBI" id="CHEBI:57791"/>
        <dbReference type="ChEBI" id="CHEBI:83900"/>
        <dbReference type="ChEBI" id="CHEBI:83905"/>
        <dbReference type="ChEBI" id="CHEBI:456216"/>
        <dbReference type="EC" id="6.3.2.13"/>
    </reaction>
</comment>
<evidence type="ECO:0000256" key="10">
    <source>
        <dbReference type="RuleBase" id="RU004136"/>
    </source>
</evidence>
<evidence type="ECO:0000256" key="6">
    <source>
        <dbReference type="ARBA" id="ARBA00023316"/>
    </source>
</evidence>
<feature type="binding site" evidence="7">
    <location>
        <position position="34"/>
    </location>
    <ligand>
        <name>UDP-N-acetyl-alpha-D-muramoyl-L-alanyl-D-glutamate</name>
        <dbReference type="ChEBI" id="CHEBI:83900"/>
    </ligand>
</feature>
<dbReference type="GO" id="GO:0016874">
    <property type="term" value="F:ligase activity"/>
    <property type="evidence" value="ECO:0007669"/>
    <property type="project" value="UniProtKB-KW"/>
</dbReference>
<dbReference type="EC" id="6.3.2.13" evidence="7"/>
<proteinExistence type="inferred from homology"/>
<evidence type="ECO:0000259" key="12">
    <source>
        <dbReference type="Pfam" id="PF01225"/>
    </source>
</evidence>
<dbReference type="NCBIfam" id="TIGR01143">
    <property type="entry name" value="murF"/>
    <property type="match status" value="1"/>
</dbReference>
<comment type="caution">
    <text evidence="15">The sequence shown here is derived from an EMBL/GenBank/DDBJ whole genome shotgun (WGS) entry which is preliminary data.</text>
</comment>
<dbReference type="InterPro" id="IPR036615">
    <property type="entry name" value="Mur_ligase_C_dom_sf"/>
</dbReference>
<evidence type="ECO:0000256" key="7">
    <source>
        <dbReference type="HAMAP-Rule" id="MF_00208"/>
    </source>
</evidence>
<organism evidence="15 16">
    <name type="scientific">Pseudovibrio ascidiaceicola</name>
    <dbReference type="NCBI Taxonomy" id="285279"/>
    <lineage>
        <taxon>Bacteria</taxon>
        <taxon>Pseudomonadati</taxon>
        <taxon>Pseudomonadota</taxon>
        <taxon>Alphaproteobacteria</taxon>
        <taxon>Hyphomicrobiales</taxon>
        <taxon>Stappiaceae</taxon>
        <taxon>Pseudovibrio</taxon>
    </lineage>
</organism>
<dbReference type="NCBIfam" id="NF001124">
    <property type="entry name" value="PRK00139.1-2"/>
    <property type="match status" value="1"/>
</dbReference>
<dbReference type="InterPro" id="IPR000713">
    <property type="entry name" value="Mur_ligase_N"/>
</dbReference>
<dbReference type="Gene3D" id="3.40.1390.10">
    <property type="entry name" value="MurE/MurF, N-terminal domain"/>
    <property type="match status" value="2"/>
</dbReference>
<dbReference type="Pfam" id="PF02875">
    <property type="entry name" value="Mur_ligase_C"/>
    <property type="match status" value="2"/>
</dbReference>
<evidence type="ECO:0000313" key="15">
    <source>
        <dbReference type="EMBL" id="SFK21608.1"/>
    </source>
</evidence>
<feature type="compositionally biased region" description="Basic and acidic residues" evidence="11">
    <location>
        <begin position="704"/>
        <end position="724"/>
    </location>
</feature>
<dbReference type="SUPFAM" id="SSF53623">
    <property type="entry name" value="MurD-like peptide ligases, catalytic domain"/>
    <property type="match status" value="2"/>
</dbReference>
<accession>A0A1I3XQ10</accession>
<dbReference type="EMBL" id="FOSK01000003">
    <property type="protein sequence ID" value="SFK21608.1"/>
    <property type="molecule type" value="Genomic_DNA"/>
</dbReference>
<comment type="function">
    <text evidence="8 10">Involved in cell wall formation. Catalyzes the final step in the synthesis of UDP-N-acetylmuramoyl-pentapeptide, the precursor of murein.</text>
</comment>
<evidence type="ECO:0000313" key="16">
    <source>
        <dbReference type="Proteomes" id="UP000199598"/>
    </source>
</evidence>
<dbReference type="InterPro" id="IPR005863">
    <property type="entry name" value="UDP-N-AcMur_synth"/>
</dbReference>
<comment type="caution">
    <text evidence="8">Lacks conserved residue(s) required for the propagation of feature annotation.</text>
</comment>
<feature type="binding site" evidence="7">
    <location>
        <position position="467"/>
    </location>
    <ligand>
        <name>meso-2,6-diaminopimelate</name>
        <dbReference type="ChEBI" id="CHEBI:57791"/>
    </ligand>
</feature>
<comment type="PTM">
    <text evidence="7">Carboxylation is probably crucial for Mg(2+) binding and, consequently, for the gamma-phosphate positioning of ATP.</text>
</comment>
<dbReference type="InterPro" id="IPR035911">
    <property type="entry name" value="MurE/MurF_N"/>
</dbReference>
<feature type="binding site" evidence="7">
    <location>
        <position position="193"/>
    </location>
    <ligand>
        <name>UDP-N-acetyl-alpha-D-muramoyl-L-alanyl-D-glutamate</name>
        <dbReference type="ChEBI" id="CHEBI:83900"/>
    </ligand>
</feature>
<keyword evidence="6 8" id="KW-0961">Cell wall biogenesis/degradation</keyword>
<feature type="binding site" evidence="7">
    <location>
        <position position="463"/>
    </location>
    <ligand>
        <name>meso-2,6-diaminopimelate</name>
        <dbReference type="ChEBI" id="CHEBI:57791"/>
    </ligand>
</feature>
<feature type="modified residue" description="N6-carboxylysine" evidence="7">
    <location>
        <position position="227"/>
    </location>
</feature>
<dbReference type="EC" id="6.3.2.10" evidence="8"/>
<dbReference type="Gene3D" id="3.90.190.20">
    <property type="entry name" value="Mur ligase, C-terminal domain"/>
    <property type="match status" value="2"/>
</dbReference>
<keyword evidence="2 8" id="KW-0132">Cell division</keyword>
<evidence type="ECO:0000256" key="4">
    <source>
        <dbReference type="ARBA" id="ARBA00022984"/>
    </source>
</evidence>
<evidence type="ECO:0000256" key="8">
    <source>
        <dbReference type="HAMAP-Rule" id="MF_02019"/>
    </source>
</evidence>
<feature type="binding site" evidence="7">
    <location>
        <position position="195"/>
    </location>
    <ligand>
        <name>UDP-N-acetyl-alpha-D-muramoyl-L-alanyl-D-glutamate</name>
        <dbReference type="ChEBI" id="CHEBI:83900"/>
    </ligand>
</feature>
<protein>
    <recommendedName>
        <fullName evidence="7 8">Multifunctional fusion protein</fullName>
    </recommendedName>
    <domain>
        <recommendedName>
            <fullName evidence="7">UDP-N-acetylmuramoyl-L-alanyl-D-glutamate--2,6-diaminopimelate ligase</fullName>
            <ecNumber evidence="7">6.3.2.13</ecNumber>
        </recommendedName>
        <alternativeName>
            <fullName evidence="7">Meso-A2pm-adding enzyme</fullName>
        </alternativeName>
        <alternativeName>
            <fullName evidence="7">Meso-diaminopimelate-adding enzyme</fullName>
        </alternativeName>
        <alternativeName>
            <fullName evidence="7">UDP-MurNAc-L-Ala-D-Glu:meso-diaminopimelate ligase</fullName>
        </alternativeName>
        <alternativeName>
            <fullName evidence="7">UDP-MurNAc-tripeptide synthetase</fullName>
        </alternativeName>
        <alternativeName>
            <fullName evidence="7">UDP-N-acetylmuramyl-tripeptide synthetase</fullName>
        </alternativeName>
    </domain>
    <domain>
        <recommendedName>
            <fullName evidence="8">UDP-N-acetylmuramoyl-tripeptide--D-alanyl-D-alanine ligase</fullName>
            <ecNumber evidence="8">6.3.2.10</ecNumber>
        </recommendedName>
        <alternativeName>
            <fullName evidence="8">D-alanyl-D-alanine-adding enzyme</fullName>
        </alternativeName>
    </domain>
</protein>
<evidence type="ECO:0000256" key="5">
    <source>
        <dbReference type="ARBA" id="ARBA00023306"/>
    </source>
</evidence>
<comment type="pathway">
    <text evidence="8 9">Cell wall biogenesis; peptidoglycan biosynthesis.</text>
</comment>
<comment type="catalytic activity">
    <reaction evidence="8 10">
        <text>D-alanyl-D-alanine + UDP-N-acetyl-alpha-D-muramoyl-L-alanyl-gamma-D-glutamyl-meso-2,6-diaminopimelate + ATP = UDP-N-acetyl-alpha-D-muramoyl-L-alanyl-gamma-D-glutamyl-meso-2,6-diaminopimeloyl-D-alanyl-D-alanine + ADP + phosphate + H(+)</text>
        <dbReference type="Rhea" id="RHEA:28374"/>
        <dbReference type="ChEBI" id="CHEBI:15378"/>
        <dbReference type="ChEBI" id="CHEBI:30616"/>
        <dbReference type="ChEBI" id="CHEBI:43474"/>
        <dbReference type="ChEBI" id="CHEBI:57822"/>
        <dbReference type="ChEBI" id="CHEBI:61386"/>
        <dbReference type="ChEBI" id="CHEBI:83905"/>
        <dbReference type="ChEBI" id="CHEBI:456216"/>
        <dbReference type="EC" id="6.3.2.10"/>
    </reaction>
</comment>
<sequence>MLLKDLTKQEINSAEGEGPDGVDTLNISGLTADSRAVEPGFVFAALKGAKVDGAQFIEQAVDAGAAAILIDADRLSDEIRKQAKQVPLIAAQDARRELALMAAAFSGKQPEKMVAVTGTAGKTSVAVFVRQIFEYAGLVSASLGTIGTVTSTGQSYGGLTTPDPVSLHEDLKRLAEDGITHAALEASSHGLDQHRLDGVRLVAAGFTNLGRDHMDYHPTVEDYLQAKLRLFRDLLPDDGVVVVDPETQFADRVLAIAEERGLKTFTTGVFGDDLKVLSVQPEGFSQVLELETAEGVFSVALPLAGDFQVSNALIAAGLAISAGVELQTVLEALTVLRGAPGRIEHVGTRENGALVFVDYAHKPEALENVLAALRPFAAGRLISVLGCGGDRDAGKRPLMGEISARLADVSIVTDDNPRTEDPDKIREEIVAACPAALEIGDRALAIRQAVKMLQEGDVLCVAGKGHEIGQIVGTEVLPFSDHEEIQKALAEASAENGASPAVENDLPEISLDLDEMDLLADEGDELAAADALDDDDLLAAVQAGVEELEAALPENPDDAQDQEEEDWLALEEDVLGADDLADAELADVESHDPDFGKDGFPNVAEDTPDALEDELLGDLAAIEAEAEAEAEEKVETDAEAEAEADAESAPAPEEETNADADAFLADEGLEEVAPKVTEDVSQSTQPDEQDGTEALGGLPASEEPAERAETAAFESKTEEKPKLKSAIDKPEWTIVPHINLLDPDIKSEYERQMIELPEIDRGPLWLLNDFLEAVDGDVYGDLSDDVTGISIDSRVIQPGDAFFAIKGENFDGHAFAGTAVEAGAAVAVVARDKLAELPEGGRYVAVDDVLQALERLGVAARARSKARIIAVTGSVGKTGTKEALRLCLSKSGITHAPVASFNNHWGVPLTLARMHADTEFGIFEIGMNHRGEITPLVKMVRPHVAIVTTVEPVHLEAFNSVEDIARAKAEIFSGIEKGGVAILNRDNRQYDLLRYLAAVAGVRNIVSFGMRPGAQSIAKKVAANPDCSCLNANILGQEISYKIGAPGAHHVINSLGVLTGVMELGANLAFAGLALAEMSAPKGRGAQTVLDVNGGTALLVDESYNANPASMRAAIELVAGLPVAKNGRRIAVLGDMLELGADSDKLHADLARELERAKIDVVYCVGTHMKVLWDLLPAQTRGAYSEISDKLEKDLLSEVRPNDIVMVKGSLGTRMGPLVDALKKRFPEPAATGKS</sequence>
<evidence type="ECO:0000256" key="2">
    <source>
        <dbReference type="ARBA" id="ARBA00022618"/>
    </source>
</evidence>
<evidence type="ECO:0000259" key="13">
    <source>
        <dbReference type="Pfam" id="PF02875"/>
    </source>
</evidence>
<keyword evidence="16" id="KW-1185">Reference proteome</keyword>
<keyword evidence="8 15" id="KW-0436">Ligase</keyword>
<feature type="binding site" evidence="7">
    <location>
        <begin position="415"/>
        <end position="418"/>
    </location>
    <ligand>
        <name>meso-2,6-diaminopimelate</name>
        <dbReference type="ChEBI" id="CHEBI:57791"/>
    </ligand>
</feature>